<evidence type="ECO:0000313" key="5">
    <source>
        <dbReference type="Proteomes" id="UP000480222"/>
    </source>
</evidence>
<reference evidence="4 5" key="1">
    <citation type="submission" date="2020-02" db="EMBL/GenBank/DDBJ databases">
        <authorList>
            <person name="Brisse S."/>
        </authorList>
    </citation>
    <scope>NUCLEOTIDE SEQUENCE [LARGE SCALE GENOMIC DNA]</scope>
    <source>
        <strain evidence="4">CIP107547</strain>
    </source>
</reference>
<organism evidence="4 5">
    <name type="scientific">Corynebacterium diphtheriae</name>
    <dbReference type="NCBI Taxonomy" id="1717"/>
    <lineage>
        <taxon>Bacteria</taxon>
        <taxon>Bacillati</taxon>
        <taxon>Actinomycetota</taxon>
        <taxon>Actinomycetes</taxon>
        <taxon>Mycobacteriales</taxon>
        <taxon>Corynebacteriaceae</taxon>
        <taxon>Corynebacterium</taxon>
    </lineage>
</organism>
<dbReference type="EMBL" id="CADDAV010000026">
    <property type="protein sequence ID" value="CAB0619625.1"/>
    <property type="molecule type" value="Genomic_DNA"/>
</dbReference>
<keyword evidence="2" id="KW-0472">Membrane</keyword>
<dbReference type="AlphaFoldDB" id="A0A811G3U1"/>
<feature type="region of interest" description="Disordered" evidence="1">
    <location>
        <begin position="204"/>
        <end position="243"/>
    </location>
</feature>
<evidence type="ECO:0000313" key="4">
    <source>
        <dbReference type="EMBL" id="CAB0619625.1"/>
    </source>
</evidence>
<name>A0A811G3U1_CORDP</name>
<feature type="signal peptide" evidence="3">
    <location>
        <begin position="1"/>
        <end position="25"/>
    </location>
</feature>
<proteinExistence type="predicted"/>
<keyword evidence="2" id="KW-1133">Transmembrane helix</keyword>
<feature type="chain" id="PRO_5032343350" evidence="3">
    <location>
        <begin position="26"/>
        <end position="274"/>
    </location>
</feature>
<evidence type="ECO:0000256" key="3">
    <source>
        <dbReference type="SAM" id="SignalP"/>
    </source>
</evidence>
<evidence type="ECO:0000256" key="2">
    <source>
        <dbReference type="SAM" id="Phobius"/>
    </source>
</evidence>
<dbReference type="RefSeq" id="WP_085689057.1">
    <property type="nucleotide sequence ID" value="NZ_CP040520.1"/>
</dbReference>
<comment type="caution">
    <text evidence="4">The sequence shown here is derived from an EMBL/GenBank/DDBJ whole genome shotgun (WGS) entry which is preliminary data.</text>
</comment>
<feature type="transmembrane region" description="Helical" evidence="2">
    <location>
        <begin position="246"/>
        <end position="268"/>
    </location>
</feature>
<dbReference type="Proteomes" id="UP000480222">
    <property type="component" value="Unassembled WGS sequence"/>
</dbReference>
<protein>
    <submittedName>
        <fullName evidence="4">Membrane protein</fullName>
    </submittedName>
</protein>
<evidence type="ECO:0000256" key="1">
    <source>
        <dbReference type="SAM" id="MobiDB-lite"/>
    </source>
</evidence>
<keyword evidence="3" id="KW-0732">Signal</keyword>
<keyword evidence="2" id="KW-0812">Transmembrane</keyword>
<accession>A0A811G3U1</accession>
<gene>
    <name evidence="4" type="ORF">CIP107547_02204</name>
</gene>
<sequence length="274" mass="29962">MNIRTTKIVAPLVAMALCTPNIAFAQENSKEKTISSSTDVNDNFSLTRSISVTNGNNSISQDRKTVYVNPGDTINVRLDLKGKTDKANHGFTSFTEVVSPIQDFSASTGSLKVKRSYLSEPQVTPLDQLQHDTFGKTGEKTIQFKAASSSGFGEIGNQVTIDYSYTAGDKLGEYRTQFKPDDPNFGLKKFDAEKLDLTIVVKGKEEDRPAPPDQGDQPAPPDQNERPAPPDQDDQATPPKSNSGTVFSWLTKALGVLAFLGGTVWFIIKHIFRL</sequence>